<evidence type="ECO:0000313" key="1">
    <source>
        <dbReference type="EMBL" id="CAG8617919.1"/>
    </source>
</evidence>
<sequence>MDPRAYGKFVAQYKEKYPKATEDEIYEEYLKTQQEQSRSKGWVICNSFEGELEETREFWLIEEQRGFHGVNRG</sequence>
<dbReference type="Proteomes" id="UP000789572">
    <property type="component" value="Unassembled WGS sequence"/>
</dbReference>
<protein>
    <submittedName>
        <fullName evidence="1">2925_t:CDS:1</fullName>
    </submittedName>
</protein>
<dbReference type="EMBL" id="CAJVPJ010002300">
    <property type="protein sequence ID" value="CAG8617919.1"/>
    <property type="molecule type" value="Genomic_DNA"/>
</dbReference>
<organism evidence="1 2">
    <name type="scientific">Paraglomus occultum</name>
    <dbReference type="NCBI Taxonomy" id="144539"/>
    <lineage>
        <taxon>Eukaryota</taxon>
        <taxon>Fungi</taxon>
        <taxon>Fungi incertae sedis</taxon>
        <taxon>Mucoromycota</taxon>
        <taxon>Glomeromycotina</taxon>
        <taxon>Glomeromycetes</taxon>
        <taxon>Paraglomerales</taxon>
        <taxon>Paraglomeraceae</taxon>
        <taxon>Paraglomus</taxon>
    </lineage>
</organism>
<gene>
    <name evidence="1" type="ORF">POCULU_LOCUS8277</name>
</gene>
<name>A0A9N9GQ75_9GLOM</name>
<comment type="caution">
    <text evidence="1">The sequence shown here is derived from an EMBL/GenBank/DDBJ whole genome shotgun (WGS) entry which is preliminary data.</text>
</comment>
<reference evidence="1" key="1">
    <citation type="submission" date="2021-06" db="EMBL/GenBank/DDBJ databases">
        <authorList>
            <person name="Kallberg Y."/>
            <person name="Tangrot J."/>
            <person name="Rosling A."/>
        </authorList>
    </citation>
    <scope>NUCLEOTIDE SEQUENCE</scope>
    <source>
        <strain evidence="1">IA702</strain>
    </source>
</reference>
<keyword evidence="2" id="KW-1185">Reference proteome</keyword>
<evidence type="ECO:0000313" key="2">
    <source>
        <dbReference type="Proteomes" id="UP000789572"/>
    </source>
</evidence>
<dbReference type="AlphaFoldDB" id="A0A9N9GQ75"/>
<proteinExistence type="predicted"/>
<accession>A0A9N9GQ75</accession>